<proteinExistence type="predicted"/>
<protein>
    <submittedName>
        <fullName evidence="1">Uncharacterized protein</fullName>
    </submittedName>
</protein>
<dbReference type="InterPro" id="IPR038526">
    <property type="entry name" value="Ribosomal_eL22_sf"/>
</dbReference>
<dbReference type="AlphaFoldDB" id="X1BWJ7"/>
<accession>X1BWJ7</accession>
<reference evidence="1" key="1">
    <citation type="journal article" date="2014" name="Front. Microbiol.">
        <title>High frequency of phylogenetically diverse reductive dehalogenase-homologous genes in deep subseafloor sedimentary metagenomes.</title>
        <authorList>
            <person name="Kawai M."/>
            <person name="Futagami T."/>
            <person name="Toyoda A."/>
            <person name="Takaki Y."/>
            <person name="Nishi S."/>
            <person name="Hori S."/>
            <person name="Arai W."/>
            <person name="Tsubouchi T."/>
            <person name="Morono Y."/>
            <person name="Uchiyama I."/>
            <person name="Ito T."/>
            <person name="Fujiyama A."/>
            <person name="Inagaki F."/>
            <person name="Takami H."/>
        </authorList>
    </citation>
    <scope>NUCLEOTIDE SEQUENCE</scope>
    <source>
        <strain evidence="1">Expedition CK06-06</strain>
    </source>
</reference>
<dbReference type="EMBL" id="BART01029286">
    <property type="protein sequence ID" value="GAG99415.1"/>
    <property type="molecule type" value="Genomic_DNA"/>
</dbReference>
<name>X1BWJ7_9ZZZZ</name>
<dbReference type="Gene3D" id="3.30.1360.210">
    <property type="match status" value="1"/>
</dbReference>
<sequence length="93" mass="11186">MKVNDLSYKDDSLVVDLIRFLQEKLASIQIERNGNELEISAPLLMPKKTIKLRIRKFLYKNNLKENFRPISYKKDEKDGYEIHEKKQAEFTYY</sequence>
<evidence type="ECO:0000313" key="1">
    <source>
        <dbReference type="EMBL" id="GAG99415.1"/>
    </source>
</evidence>
<organism evidence="1">
    <name type="scientific">marine sediment metagenome</name>
    <dbReference type="NCBI Taxonomy" id="412755"/>
    <lineage>
        <taxon>unclassified sequences</taxon>
        <taxon>metagenomes</taxon>
        <taxon>ecological metagenomes</taxon>
    </lineage>
</organism>
<comment type="caution">
    <text evidence="1">The sequence shown here is derived from an EMBL/GenBank/DDBJ whole genome shotgun (WGS) entry which is preliminary data.</text>
</comment>
<gene>
    <name evidence="1" type="ORF">S01H4_51434</name>
</gene>